<comment type="caution">
    <text evidence="2">The sequence shown here is derived from an EMBL/GenBank/DDBJ whole genome shotgun (WGS) entry which is preliminary data.</text>
</comment>
<accession>A0AAD4MPV3</accession>
<organism evidence="2 3">
    <name type="scientific">Ditylenchus destructor</name>
    <dbReference type="NCBI Taxonomy" id="166010"/>
    <lineage>
        <taxon>Eukaryota</taxon>
        <taxon>Metazoa</taxon>
        <taxon>Ecdysozoa</taxon>
        <taxon>Nematoda</taxon>
        <taxon>Chromadorea</taxon>
        <taxon>Rhabditida</taxon>
        <taxon>Tylenchina</taxon>
        <taxon>Tylenchomorpha</taxon>
        <taxon>Sphaerularioidea</taxon>
        <taxon>Anguinidae</taxon>
        <taxon>Anguininae</taxon>
        <taxon>Ditylenchus</taxon>
    </lineage>
</organism>
<proteinExistence type="predicted"/>
<dbReference type="Proteomes" id="UP001201812">
    <property type="component" value="Unassembled WGS sequence"/>
</dbReference>
<evidence type="ECO:0000313" key="3">
    <source>
        <dbReference type="Proteomes" id="UP001201812"/>
    </source>
</evidence>
<evidence type="ECO:0000256" key="1">
    <source>
        <dbReference type="SAM" id="MobiDB-lite"/>
    </source>
</evidence>
<evidence type="ECO:0000313" key="2">
    <source>
        <dbReference type="EMBL" id="KAI1700030.1"/>
    </source>
</evidence>
<name>A0AAD4MPV3_9BILA</name>
<feature type="compositionally biased region" description="Basic and acidic residues" evidence="1">
    <location>
        <begin position="55"/>
        <end position="81"/>
    </location>
</feature>
<keyword evidence="3" id="KW-1185">Reference proteome</keyword>
<gene>
    <name evidence="2" type="ORF">DdX_16969</name>
</gene>
<protein>
    <submittedName>
        <fullName evidence="2">Uncharacterized protein</fullName>
    </submittedName>
</protein>
<feature type="region of interest" description="Disordered" evidence="1">
    <location>
        <begin position="46"/>
        <end position="81"/>
    </location>
</feature>
<sequence length="81" mass="9038">MPRSRSSCVRDSQSNAWRSKRVLPTACSMGCDCSCPKGTPEAMARRCKANSRSLRKNEEKKETPVEKSIPEKGKKKPVEVV</sequence>
<dbReference type="AlphaFoldDB" id="A0AAD4MPV3"/>
<dbReference type="EMBL" id="JAKKPZ010000159">
    <property type="protein sequence ID" value="KAI1700030.1"/>
    <property type="molecule type" value="Genomic_DNA"/>
</dbReference>
<reference evidence="2" key="1">
    <citation type="submission" date="2022-01" db="EMBL/GenBank/DDBJ databases">
        <title>Genome Sequence Resource for Two Populations of Ditylenchus destructor, the Migratory Endoparasitic Phytonematode.</title>
        <authorList>
            <person name="Zhang H."/>
            <person name="Lin R."/>
            <person name="Xie B."/>
        </authorList>
    </citation>
    <scope>NUCLEOTIDE SEQUENCE</scope>
    <source>
        <strain evidence="2">BazhouSP</strain>
    </source>
</reference>